<comment type="caution">
    <text evidence="8">The sequence shown here is derived from an EMBL/GenBank/DDBJ whole genome shotgun (WGS) entry which is preliminary data.</text>
</comment>
<keyword evidence="5 7" id="KW-0472">Membrane</keyword>
<reference evidence="8 9" key="1">
    <citation type="submission" date="2019-07" db="EMBL/GenBank/DDBJ databases">
        <title>Rhodotorula toruloides NBRC10032 genome sequencing.</title>
        <authorList>
            <person name="Shida Y."/>
            <person name="Takaku H."/>
            <person name="Ogasawara W."/>
            <person name="Mori K."/>
        </authorList>
    </citation>
    <scope>NUCLEOTIDE SEQUENCE [LARGE SCALE GENOMIC DNA]</scope>
    <source>
        <strain evidence="8 9">NBRC10032</strain>
    </source>
</reference>
<sequence length="207" mass="23286">MAYGTYIHRQIAAERDSQVNHVTPWMSDRDLYQFCLIALSALLPPAAVFLQRGCGGDLLASCLLTCLGFLPGLIHAFYITFKYESAIVYNTDHYAHSTLKEASHAPLTMDEILRAASDEDRQEKERIRREKGDAGPFDVSSDPSSDEGDGKKRYDMERTPSHRSSATEPPAYDARGPSDSEDDEARYHRYASTSEKSMGKRRARSWV</sequence>
<evidence type="ECO:0000256" key="7">
    <source>
        <dbReference type="SAM" id="Phobius"/>
    </source>
</evidence>
<comment type="subcellular location">
    <subcellularLocation>
        <location evidence="1">Membrane</location>
    </subcellularLocation>
</comment>
<evidence type="ECO:0000256" key="3">
    <source>
        <dbReference type="ARBA" id="ARBA00022692"/>
    </source>
</evidence>
<dbReference type="OrthoDB" id="2802411at2759"/>
<protein>
    <recommendedName>
        <fullName evidence="10">Proteolipid membrane potential modulator-domain containing protein</fullName>
    </recommendedName>
</protein>
<dbReference type="AlphaFoldDB" id="A0A511KDZ4"/>
<evidence type="ECO:0000256" key="5">
    <source>
        <dbReference type="ARBA" id="ARBA00023136"/>
    </source>
</evidence>
<organism evidence="8 9">
    <name type="scientific">Rhodotorula toruloides</name>
    <name type="common">Yeast</name>
    <name type="synonym">Rhodosporidium toruloides</name>
    <dbReference type="NCBI Taxonomy" id="5286"/>
    <lineage>
        <taxon>Eukaryota</taxon>
        <taxon>Fungi</taxon>
        <taxon>Dikarya</taxon>
        <taxon>Basidiomycota</taxon>
        <taxon>Pucciniomycotina</taxon>
        <taxon>Microbotryomycetes</taxon>
        <taxon>Sporidiobolales</taxon>
        <taxon>Sporidiobolaceae</taxon>
        <taxon>Rhodotorula</taxon>
    </lineage>
</organism>
<dbReference type="Proteomes" id="UP000321518">
    <property type="component" value="Unassembled WGS sequence"/>
</dbReference>
<proteinExistence type="inferred from homology"/>
<dbReference type="EMBL" id="BJWK01000006">
    <property type="protein sequence ID" value="GEM08598.1"/>
    <property type="molecule type" value="Genomic_DNA"/>
</dbReference>
<dbReference type="PANTHER" id="PTHR21659">
    <property type="entry name" value="HYDROPHOBIC PROTEIN RCI2 LOW TEMPERATURE AND SALT RESPONSIVE PROTEIN LTI6 -RELATED"/>
    <property type="match status" value="1"/>
</dbReference>
<evidence type="ECO:0000313" key="8">
    <source>
        <dbReference type="EMBL" id="GEM08598.1"/>
    </source>
</evidence>
<comment type="similarity">
    <text evidence="2">Belongs to the UPF0057 (PMP3) family.</text>
</comment>
<keyword evidence="3 7" id="KW-0812">Transmembrane</keyword>
<feature type="transmembrane region" description="Helical" evidence="7">
    <location>
        <begin position="31"/>
        <end position="50"/>
    </location>
</feature>
<dbReference type="PANTHER" id="PTHR21659:SF42">
    <property type="entry name" value="UPF0057 MEMBRANE PROTEIN ZK632.10-RELATED"/>
    <property type="match status" value="1"/>
</dbReference>
<feature type="transmembrane region" description="Helical" evidence="7">
    <location>
        <begin position="62"/>
        <end position="81"/>
    </location>
</feature>
<feature type="compositionally biased region" description="Basic and acidic residues" evidence="6">
    <location>
        <begin position="148"/>
        <end position="160"/>
    </location>
</feature>
<evidence type="ECO:0000256" key="2">
    <source>
        <dbReference type="ARBA" id="ARBA00009530"/>
    </source>
</evidence>
<dbReference type="GO" id="GO:0016020">
    <property type="term" value="C:membrane"/>
    <property type="evidence" value="ECO:0007669"/>
    <property type="project" value="UniProtKB-SubCell"/>
</dbReference>
<feature type="region of interest" description="Disordered" evidence="6">
    <location>
        <begin position="115"/>
        <end position="207"/>
    </location>
</feature>
<feature type="compositionally biased region" description="Basic and acidic residues" evidence="6">
    <location>
        <begin position="115"/>
        <end position="133"/>
    </location>
</feature>
<evidence type="ECO:0000256" key="6">
    <source>
        <dbReference type="SAM" id="MobiDB-lite"/>
    </source>
</evidence>
<keyword evidence="4 7" id="KW-1133">Transmembrane helix</keyword>
<dbReference type="InterPro" id="IPR000612">
    <property type="entry name" value="PMP3"/>
</dbReference>
<gene>
    <name evidence="8" type="ORF">Rt10032_c06g2615</name>
</gene>
<evidence type="ECO:0000256" key="1">
    <source>
        <dbReference type="ARBA" id="ARBA00004370"/>
    </source>
</evidence>
<dbReference type="Pfam" id="PF01679">
    <property type="entry name" value="Pmp3"/>
    <property type="match status" value="1"/>
</dbReference>
<evidence type="ECO:0008006" key="10">
    <source>
        <dbReference type="Google" id="ProtNLM"/>
    </source>
</evidence>
<evidence type="ECO:0000313" key="9">
    <source>
        <dbReference type="Proteomes" id="UP000321518"/>
    </source>
</evidence>
<evidence type="ECO:0000256" key="4">
    <source>
        <dbReference type="ARBA" id="ARBA00022989"/>
    </source>
</evidence>
<name>A0A511KDZ4_RHOTO</name>
<accession>A0A511KDZ4</accession>